<gene>
    <name evidence="3" type="ORF">SAMN04487884_1354</name>
</gene>
<proteinExistence type="predicted"/>
<keyword evidence="2" id="KW-0812">Transmembrane</keyword>
<dbReference type="EMBL" id="FOGJ01000035">
    <property type="protein sequence ID" value="SES37640.1"/>
    <property type="molecule type" value="Genomic_DNA"/>
</dbReference>
<dbReference type="OrthoDB" id="10002703at2"/>
<evidence type="ECO:0000313" key="4">
    <source>
        <dbReference type="Proteomes" id="UP000182584"/>
    </source>
</evidence>
<keyword evidence="2" id="KW-0472">Membrane</keyword>
<evidence type="ECO:0000256" key="2">
    <source>
        <dbReference type="SAM" id="Phobius"/>
    </source>
</evidence>
<accession>A0A1H9WUM7</accession>
<keyword evidence="1" id="KW-0175">Coiled coil</keyword>
<dbReference type="Gene3D" id="2.30.30.40">
    <property type="entry name" value="SH3 Domains"/>
    <property type="match status" value="1"/>
</dbReference>
<reference evidence="3 4" key="1">
    <citation type="submission" date="2016-10" db="EMBL/GenBank/DDBJ databases">
        <authorList>
            <person name="de Groot N.N."/>
        </authorList>
    </citation>
    <scope>NUCLEOTIDE SEQUENCE [LARGE SCALE GENOMIC DNA]</scope>
    <source>
        <strain evidence="3 4">AR40</strain>
    </source>
</reference>
<feature type="transmembrane region" description="Helical" evidence="2">
    <location>
        <begin position="177"/>
        <end position="199"/>
    </location>
</feature>
<evidence type="ECO:0000313" key="3">
    <source>
        <dbReference type="EMBL" id="SES37640.1"/>
    </source>
</evidence>
<evidence type="ECO:0008006" key="5">
    <source>
        <dbReference type="Google" id="ProtNLM"/>
    </source>
</evidence>
<feature type="coiled-coil region" evidence="1">
    <location>
        <begin position="138"/>
        <end position="172"/>
    </location>
</feature>
<keyword evidence="2" id="KW-1133">Transmembrane helix</keyword>
<evidence type="ECO:0000256" key="1">
    <source>
        <dbReference type="SAM" id="Coils"/>
    </source>
</evidence>
<dbReference type="Proteomes" id="UP000182584">
    <property type="component" value="Unassembled WGS sequence"/>
</dbReference>
<dbReference type="AlphaFoldDB" id="A0A1H9WUM7"/>
<feature type="transmembrane region" description="Helical" evidence="2">
    <location>
        <begin position="20"/>
        <end position="42"/>
    </location>
</feature>
<sequence>MFIFREKEDSSISKSTWFHMSVLLASFSMISLSIALCMMLIMPCLGITAHASVSGEVIQVVSQTHAYTEPDMESEVMLDLNVGDVVFVTGEEDDFYVIYYKTLTGYVPKYAIDGTEAPSSVTDVSINPDAASLASSYRLEMEENNKAVTQELQDQEEYNEALEEYLEQQKRRARNKIIWIVVIALLCSGMIAVSVIVVIRGKSDDTEDDDSEKDNDNNEN</sequence>
<name>A0A1H9WUM7_BUTFI</name>
<organism evidence="3 4">
    <name type="scientific">Butyrivibrio fibrisolvens</name>
    <dbReference type="NCBI Taxonomy" id="831"/>
    <lineage>
        <taxon>Bacteria</taxon>
        <taxon>Bacillati</taxon>
        <taxon>Bacillota</taxon>
        <taxon>Clostridia</taxon>
        <taxon>Lachnospirales</taxon>
        <taxon>Lachnospiraceae</taxon>
        <taxon>Butyrivibrio</taxon>
    </lineage>
</organism>
<protein>
    <recommendedName>
        <fullName evidence="5">SH3b domain-containing protein</fullName>
    </recommendedName>
</protein>
<dbReference type="RefSeq" id="WP_074758601.1">
    <property type="nucleotide sequence ID" value="NZ_FOGJ01000035.1"/>
</dbReference>